<evidence type="ECO:0000313" key="3">
    <source>
        <dbReference type="Proteomes" id="UP000280819"/>
    </source>
</evidence>
<reference evidence="2 3" key="1">
    <citation type="submission" date="2018-11" db="EMBL/GenBank/DDBJ databases">
        <title>Genomes From Bacteria Associated with the Canine Oral Cavity: a Test Case for Automated Genome-Based Taxonomic Assignment.</title>
        <authorList>
            <person name="Coil D.A."/>
            <person name="Jospin G."/>
            <person name="Darling A.E."/>
            <person name="Wallis C."/>
            <person name="Davis I.J."/>
            <person name="Harris S."/>
            <person name="Eisen J.A."/>
            <person name="Holcombe L.J."/>
            <person name="O'Flynn C."/>
        </authorList>
    </citation>
    <scope>NUCLEOTIDE SEQUENCE [LARGE SCALE GENOMIC DNA]</scope>
    <source>
        <strain evidence="2 3">OH887_COT-365</strain>
    </source>
</reference>
<dbReference type="Pfam" id="PF13530">
    <property type="entry name" value="SCP2_2"/>
    <property type="match status" value="1"/>
</dbReference>
<dbReference type="Proteomes" id="UP000280819">
    <property type="component" value="Unassembled WGS sequence"/>
</dbReference>
<evidence type="ECO:0000259" key="1">
    <source>
        <dbReference type="PROSITE" id="PS51186"/>
    </source>
</evidence>
<dbReference type="InterPro" id="IPR051554">
    <property type="entry name" value="Acetyltransferase_Eis"/>
</dbReference>
<dbReference type="Pfam" id="PF17668">
    <property type="entry name" value="Acetyltransf_17"/>
    <property type="match status" value="1"/>
</dbReference>
<dbReference type="PANTHER" id="PTHR37817:SF1">
    <property type="entry name" value="N-ACETYLTRANSFERASE EIS"/>
    <property type="match status" value="1"/>
</dbReference>
<dbReference type="AlphaFoldDB" id="A0A3P1TCF9"/>
<comment type="caution">
    <text evidence="2">The sequence shown here is derived from an EMBL/GenBank/DDBJ whole genome shotgun (WGS) entry which is preliminary data.</text>
</comment>
<evidence type="ECO:0000313" key="2">
    <source>
        <dbReference type="EMBL" id="RRD07142.1"/>
    </source>
</evidence>
<dbReference type="InterPro" id="IPR041380">
    <property type="entry name" value="Acetyltransf_17"/>
</dbReference>
<dbReference type="InterPro" id="IPR036527">
    <property type="entry name" value="SCP2_sterol-bd_dom_sf"/>
</dbReference>
<dbReference type="PANTHER" id="PTHR37817">
    <property type="entry name" value="N-ACETYLTRANSFERASE EIS"/>
    <property type="match status" value="1"/>
</dbReference>
<dbReference type="Gene3D" id="3.30.1050.10">
    <property type="entry name" value="SCP2 sterol-binding domain"/>
    <property type="match status" value="1"/>
</dbReference>
<protein>
    <submittedName>
        <fullName evidence="2">GNAT family N-acetyltransferase</fullName>
    </submittedName>
</protein>
<dbReference type="RefSeq" id="WP_124841959.1">
    <property type="nucleotide sequence ID" value="NZ_RQZG01000001.1"/>
</dbReference>
<dbReference type="SUPFAM" id="SSF55729">
    <property type="entry name" value="Acyl-CoA N-acyltransferases (Nat)"/>
    <property type="match status" value="1"/>
</dbReference>
<dbReference type="GO" id="GO:0034069">
    <property type="term" value="F:aminoglycoside N-acetyltransferase activity"/>
    <property type="evidence" value="ECO:0007669"/>
    <property type="project" value="TreeGrafter"/>
</dbReference>
<dbReference type="PROSITE" id="PS51186">
    <property type="entry name" value="GNAT"/>
    <property type="match status" value="1"/>
</dbReference>
<name>A0A3P1TCF9_9ACTN</name>
<dbReference type="Pfam" id="PF13527">
    <property type="entry name" value="Acetyltransf_9"/>
    <property type="match status" value="1"/>
</dbReference>
<dbReference type="Gene3D" id="3.40.630.30">
    <property type="match status" value="2"/>
</dbReference>
<keyword evidence="2" id="KW-0808">Transferase</keyword>
<gene>
    <name evidence="2" type="ORF">EII34_01265</name>
</gene>
<dbReference type="SUPFAM" id="SSF55718">
    <property type="entry name" value="SCP-like"/>
    <property type="match status" value="1"/>
</dbReference>
<organism evidence="2 3">
    <name type="scientific">Arachnia propionica</name>
    <dbReference type="NCBI Taxonomy" id="1750"/>
    <lineage>
        <taxon>Bacteria</taxon>
        <taxon>Bacillati</taxon>
        <taxon>Actinomycetota</taxon>
        <taxon>Actinomycetes</taxon>
        <taxon>Propionibacteriales</taxon>
        <taxon>Propionibacteriaceae</taxon>
        <taxon>Arachnia</taxon>
    </lineage>
</organism>
<dbReference type="InterPro" id="IPR025559">
    <property type="entry name" value="Eis_dom"/>
</dbReference>
<feature type="domain" description="N-acetyltransferase" evidence="1">
    <location>
        <begin position="7"/>
        <end position="164"/>
    </location>
</feature>
<dbReference type="InterPro" id="IPR016181">
    <property type="entry name" value="Acyl_CoA_acyltransferase"/>
</dbReference>
<proteinExistence type="predicted"/>
<accession>A0A3P1TCF9</accession>
<dbReference type="InterPro" id="IPR000182">
    <property type="entry name" value="GNAT_dom"/>
</dbReference>
<dbReference type="CDD" id="cd04301">
    <property type="entry name" value="NAT_SF"/>
    <property type="match status" value="1"/>
</dbReference>
<dbReference type="OrthoDB" id="8399956at2"/>
<dbReference type="EMBL" id="RQZG01000001">
    <property type="protein sequence ID" value="RRD07142.1"/>
    <property type="molecule type" value="Genomic_DNA"/>
</dbReference>
<sequence>MLEPYRLETLPLETADDDPRWAAYLDLFGNAFLGPRPTEGELELYRENQRADLATLCMVTTEGPGLEGRQPVAGLAWGGIKVNCGRDPVSAMVVKTVAVRSTHRRKGLARAMMQHNLTLARDKGHALAVLTASEATIYGRFGFGIADRHESWEIDARRFALRPDVDVAPGRCELLSPARAADVFERVTAACLAVQRGSHSPLNVHRRRAVGRTADGEDRALRYLVHHDPDGVADGFATFTHGQWPDVPDGDPAPMEVTALWAPTPAIGRALWRGLVEIDLVTRIRYDFMPRGDSLPYSLVDSWAIKRRSTRDGVWLRILDLPSAIAQRGFDADGEITLRVVDPMGFCDGTWRIRAEEGVATAEPTTDFPTVELAVDTLARLWHGDVTARELARAGLVRGEGVAALSDLFATHTPPVNLIHF</sequence>
<dbReference type="GO" id="GO:0030649">
    <property type="term" value="P:aminoglycoside antibiotic catabolic process"/>
    <property type="evidence" value="ECO:0007669"/>
    <property type="project" value="TreeGrafter"/>
</dbReference>